<dbReference type="Proteomes" id="UP000064893">
    <property type="component" value="Chromosome"/>
</dbReference>
<dbReference type="GO" id="GO:0016861">
    <property type="term" value="F:intramolecular oxidoreductase activity, interconverting aldoses and ketoses"/>
    <property type="evidence" value="ECO:0007669"/>
    <property type="project" value="InterPro"/>
</dbReference>
<evidence type="ECO:0000313" key="3">
    <source>
        <dbReference type="EMBL" id="ALO15869.1"/>
    </source>
</evidence>
<dbReference type="EMBL" id="CP013118">
    <property type="protein sequence ID" value="ALO15869.1"/>
    <property type="molecule type" value="Genomic_DNA"/>
</dbReference>
<dbReference type="GO" id="GO:0005996">
    <property type="term" value="P:monosaccharide metabolic process"/>
    <property type="evidence" value="ECO:0007669"/>
    <property type="project" value="InterPro"/>
</dbReference>
<keyword evidence="2" id="KW-0119">Carbohydrate metabolism</keyword>
<keyword evidence="1 3" id="KW-0413">Isomerase</keyword>
<keyword evidence="4" id="KW-1185">Reference proteome</keyword>
<evidence type="ECO:0000256" key="2">
    <source>
        <dbReference type="ARBA" id="ARBA00023277"/>
    </source>
</evidence>
<organism evidence="3 4">
    <name type="scientific">Salinivirga cyanobacteriivorans</name>
    <dbReference type="NCBI Taxonomy" id="1307839"/>
    <lineage>
        <taxon>Bacteria</taxon>
        <taxon>Pseudomonadati</taxon>
        <taxon>Bacteroidota</taxon>
        <taxon>Bacteroidia</taxon>
        <taxon>Bacteroidales</taxon>
        <taxon>Salinivirgaceae</taxon>
        <taxon>Salinivirga</taxon>
    </lineage>
</organism>
<protein>
    <submittedName>
        <fullName evidence="3">L-fucose isomerase</fullName>
    </submittedName>
</protein>
<dbReference type="KEGG" id="blq:L21SP5_02236"/>
<dbReference type="PANTHER" id="PTHR36120:SF2">
    <property type="entry name" value="FUCOSE ISOMERASE"/>
    <property type="match status" value="1"/>
</dbReference>
<reference evidence="3 4" key="1">
    <citation type="submission" date="2015-11" db="EMBL/GenBank/DDBJ databases">
        <title>Description and complete genome sequence of a novel strain predominating in hypersaline microbial mats and representing a new family of the Bacteriodetes phylum.</title>
        <authorList>
            <person name="Spring S."/>
            <person name="Bunk B."/>
            <person name="Sproer C."/>
            <person name="Klenk H.-P."/>
        </authorList>
    </citation>
    <scope>NUCLEOTIDE SEQUENCE [LARGE SCALE GENOMIC DNA]</scope>
    <source>
        <strain evidence="3 4">L21-Spi-D4</strain>
    </source>
</reference>
<gene>
    <name evidence="3" type="ORF">L21SP5_02236</name>
</gene>
<dbReference type="InterPro" id="IPR009015">
    <property type="entry name" value="Fucose_isomerase_N/cen_sf"/>
</dbReference>
<name>A0A0S2I0R4_9BACT</name>
<dbReference type="PATRIC" id="fig|1307839.3.peg.2356"/>
<dbReference type="SUPFAM" id="SSF53743">
    <property type="entry name" value="FucI/AraA N-terminal and middle domains"/>
    <property type="match status" value="1"/>
</dbReference>
<proteinExistence type="predicted"/>
<dbReference type="STRING" id="1307839.L21SP5_02236"/>
<dbReference type="PANTHER" id="PTHR36120">
    <property type="entry name" value="FUCOSE ISOMERASE"/>
    <property type="match status" value="1"/>
</dbReference>
<dbReference type="AlphaFoldDB" id="A0A0S2I0R4"/>
<accession>A0A0S2I0R4</accession>
<dbReference type="GO" id="GO:0005737">
    <property type="term" value="C:cytoplasm"/>
    <property type="evidence" value="ECO:0007669"/>
    <property type="project" value="InterPro"/>
</dbReference>
<evidence type="ECO:0000256" key="1">
    <source>
        <dbReference type="ARBA" id="ARBA00023235"/>
    </source>
</evidence>
<evidence type="ECO:0000313" key="4">
    <source>
        <dbReference type="Proteomes" id="UP000064893"/>
    </source>
</evidence>
<sequence length="381" mass="42669">MLAFSGADQEIYDKGMELLERFVPEDAFMFTHVNPDVLFFITGGSEKHAIEACAKLDRVLLWSHDGDNSNAAATEVKAYLDKKHTFSLLWSIQQQGFANDVINFQQTLSATDKLKDQQLGLIGNVSEWLVASEISEKKLRERFGVFLAPISWDALRPYSDFEPSGNFMQHFEGASEDELEKAARVHHLMENTIEENHLDAITVECFPLVKQHAVTACLSLSLLNDMGIPAGCEGDLTSITGMMLSKALTGEIAWMANTVKIETDKVRFAHCTIARKMVRAYNIMTHYETGLGTAIQGEINAEKLTVFRFDSELKQAFISIGQVVDRPKLSNACRTQVDLAMPEEDIKKLQTHPLGNHHLFLPGDHRKLIELAVLWSGMEVI</sequence>